<evidence type="ECO:0000313" key="1">
    <source>
        <dbReference type="EMBL" id="EAQ77829.1"/>
    </source>
</evidence>
<proteinExistence type="predicted"/>
<sequence length="52" mass="6025">MKKFNNDPAISLRIVQQFWNENADRQEDFAQFSAPTDFADPRPSIAINRAKN</sequence>
<dbReference type="STRING" id="314230.DSM3645_05994"/>
<evidence type="ECO:0000313" key="2">
    <source>
        <dbReference type="Proteomes" id="UP000004358"/>
    </source>
</evidence>
<reference evidence="1 2" key="1">
    <citation type="submission" date="2006-02" db="EMBL/GenBank/DDBJ databases">
        <authorList>
            <person name="Amann R."/>
            <person name="Ferriera S."/>
            <person name="Johnson J."/>
            <person name="Kravitz S."/>
            <person name="Halpern A."/>
            <person name="Remington K."/>
            <person name="Beeson K."/>
            <person name="Tran B."/>
            <person name="Rogers Y.-H."/>
            <person name="Friedman R."/>
            <person name="Venter J.C."/>
        </authorList>
    </citation>
    <scope>NUCLEOTIDE SEQUENCE [LARGE SCALE GENOMIC DNA]</scope>
    <source>
        <strain evidence="1 2">DSM 3645</strain>
    </source>
</reference>
<comment type="caution">
    <text evidence="1">The sequence shown here is derived from an EMBL/GenBank/DDBJ whole genome shotgun (WGS) entry which is preliminary data.</text>
</comment>
<dbReference type="Proteomes" id="UP000004358">
    <property type="component" value="Unassembled WGS sequence"/>
</dbReference>
<dbReference type="EMBL" id="AANZ01000027">
    <property type="protein sequence ID" value="EAQ77829.1"/>
    <property type="molecule type" value="Genomic_DNA"/>
</dbReference>
<accession>A4A043</accession>
<dbReference type="AlphaFoldDB" id="A4A043"/>
<organism evidence="1 2">
    <name type="scientific">Blastopirellula marina DSM 3645</name>
    <dbReference type="NCBI Taxonomy" id="314230"/>
    <lineage>
        <taxon>Bacteria</taxon>
        <taxon>Pseudomonadati</taxon>
        <taxon>Planctomycetota</taxon>
        <taxon>Planctomycetia</taxon>
        <taxon>Pirellulales</taxon>
        <taxon>Pirellulaceae</taxon>
        <taxon>Blastopirellula</taxon>
    </lineage>
</organism>
<dbReference type="HOGENOM" id="CLU_3077313_0_0_0"/>
<protein>
    <submittedName>
        <fullName evidence="1">Uncharacterized protein</fullName>
    </submittedName>
</protein>
<gene>
    <name evidence="1" type="ORF">DSM3645_05994</name>
</gene>
<name>A4A043_9BACT</name>